<evidence type="ECO:0000256" key="8">
    <source>
        <dbReference type="ARBA" id="ARBA00029986"/>
    </source>
</evidence>
<keyword evidence="5 9" id="KW-0697">Rotamase</keyword>
<dbReference type="SUPFAM" id="SSF54534">
    <property type="entry name" value="FKBP-like"/>
    <property type="match status" value="1"/>
</dbReference>
<dbReference type="GO" id="GO:0043335">
    <property type="term" value="P:protein unfolding"/>
    <property type="evidence" value="ECO:0007669"/>
    <property type="project" value="TreeGrafter"/>
</dbReference>
<dbReference type="InterPro" id="IPR005215">
    <property type="entry name" value="Trig_fac"/>
</dbReference>
<dbReference type="EC" id="5.2.1.8" evidence="3 9"/>
<comment type="similarity">
    <text evidence="2 9">Belongs to the FKBP-type PPIase family. Tig subfamily.</text>
</comment>
<dbReference type="GO" id="GO:0051083">
    <property type="term" value="P:'de novo' cotranslational protein folding"/>
    <property type="evidence" value="ECO:0007669"/>
    <property type="project" value="TreeGrafter"/>
</dbReference>
<name>A0A0G0JHE2_9BACT</name>
<keyword evidence="9" id="KW-0963">Cytoplasm</keyword>
<dbReference type="SUPFAM" id="SSF109998">
    <property type="entry name" value="Triger factor/SurA peptide-binding domain-like"/>
    <property type="match status" value="1"/>
</dbReference>
<dbReference type="Pfam" id="PF05698">
    <property type="entry name" value="Trigger_C"/>
    <property type="match status" value="1"/>
</dbReference>
<dbReference type="Proteomes" id="UP000034849">
    <property type="component" value="Unassembled WGS sequence"/>
</dbReference>
<keyword evidence="7 9" id="KW-0413">Isomerase</keyword>
<protein>
    <recommendedName>
        <fullName evidence="4 9">Trigger factor</fullName>
        <shortName evidence="9">TF</shortName>
        <ecNumber evidence="3 9">5.2.1.8</ecNumber>
    </recommendedName>
    <alternativeName>
        <fullName evidence="8 9">PPIase</fullName>
    </alternativeName>
</protein>
<dbReference type="InterPro" id="IPR037041">
    <property type="entry name" value="Trigger_fac_C_sf"/>
</dbReference>
<proteinExistence type="inferred from homology"/>
<dbReference type="GO" id="GO:0043022">
    <property type="term" value="F:ribosome binding"/>
    <property type="evidence" value="ECO:0007669"/>
    <property type="project" value="TreeGrafter"/>
</dbReference>
<evidence type="ECO:0000256" key="5">
    <source>
        <dbReference type="ARBA" id="ARBA00023110"/>
    </source>
</evidence>
<dbReference type="Gene3D" id="1.10.3120.10">
    <property type="entry name" value="Trigger factor, C-terminal domain"/>
    <property type="match status" value="1"/>
</dbReference>
<evidence type="ECO:0000313" key="13">
    <source>
        <dbReference type="Proteomes" id="UP000034849"/>
    </source>
</evidence>
<dbReference type="GO" id="GO:0051301">
    <property type="term" value="P:cell division"/>
    <property type="evidence" value="ECO:0007669"/>
    <property type="project" value="UniProtKB-KW"/>
</dbReference>
<dbReference type="InterPro" id="IPR008881">
    <property type="entry name" value="Trigger_fac_ribosome-bd_bac"/>
</dbReference>
<sequence length="443" mass="50798">MPHILKKLENSQIELTITVSPENYEKYLEVAGKRLAERASIKGFRPGKVPLDVLKKEVGEMAILQEALEDIVQTSYYEAVTSEKLDTIGMPKISIDKLAPGNDVAYKATVSLLPKVILPNIKNIKVEKKVKKIEDKHIDEVIDSIRKMQAVEVIKNDKKSSTEDKLIIDMDMFLDKVPVEGGAAKDYQVYLSEPHYIPGFNDQLIGLGQGEEKEFSLDFPPTHYQKHLAGKNVQIKVKVKDIYERQLPEISDELAKKIGQEDLAKLRELINANLLHEAEEKADQQVEIEILEKLITDAKFEVIPEVLIDAERHKIFYELKHDLERHGINIEQYLADLKKTQEEMFKDFSAQAEKRAKAALISRQVANEQGIHVHDEELQKEIKVMEEMYKDNKDYLANLKKPEVKDTISMTLQNRKVMQWLKATALGEPIPEGIIHEHHHDHE</sequence>
<keyword evidence="9" id="KW-0132">Cell division</keyword>
<organism evidence="12 13">
    <name type="scientific">Candidatus Magasanikbacteria bacterium GW2011_GWC2_37_14</name>
    <dbReference type="NCBI Taxonomy" id="1619046"/>
    <lineage>
        <taxon>Bacteria</taxon>
        <taxon>Candidatus Magasanikiibacteriota</taxon>
    </lineage>
</organism>
<dbReference type="InterPro" id="IPR036611">
    <property type="entry name" value="Trigger_fac_ribosome-bd_sf"/>
</dbReference>
<dbReference type="Gene3D" id="3.30.70.1050">
    <property type="entry name" value="Trigger factor ribosome-binding domain"/>
    <property type="match status" value="1"/>
</dbReference>
<comment type="caution">
    <text evidence="12">The sequence shown here is derived from an EMBL/GenBank/DDBJ whole genome shotgun (WGS) entry which is preliminary data.</text>
</comment>
<dbReference type="HAMAP" id="MF_00303">
    <property type="entry name" value="Trigger_factor_Tig"/>
    <property type="match status" value="1"/>
</dbReference>
<comment type="subcellular location">
    <subcellularLocation>
        <location evidence="9">Cytoplasm</location>
    </subcellularLocation>
    <text evidence="9">About half TF is bound to the ribosome near the polypeptide exit tunnel while the other half is free in the cytoplasm.</text>
</comment>
<dbReference type="GO" id="GO:0044183">
    <property type="term" value="F:protein folding chaperone"/>
    <property type="evidence" value="ECO:0007669"/>
    <property type="project" value="TreeGrafter"/>
</dbReference>
<dbReference type="PIRSF" id="PIRSF003095">
    <property type="entry name" value="Trigger_factor"/>
    <property type="match status" value="1"/>
</dbReference>
<dbReference type="STRING" id="1619046.US42_C0008G0052"/>
<comment type="domain">
    <text evidence="9">Consists of 3 domains; the N-terminus binds the ribosome, the middle domain has PPIase activity, while the C-terminus has intrinsic chaperone activity on its own.</text>
</comment>
<evidence type="ECO:0000259" key="10">
    <source>
        <dbReference type="Pfam" id="PF05697"/>
    </source>
</evidence>
<comment type="function">
    <text evidence="9">Involved in protein export. Acts as a chaperone by maintaining the newly synthesized protein in an open conformation. Functions as a peptidyl-prolyl cis-trans isomerase.</text>
</comment>
<evidence type="ECO:0000256" key="6">
    <source>
        <dbReference type="ARBA" id="ARBA00023186"/>
    </source>
</evidence>
<evidence type="ECO:0000259" key="11">
    <source>
        <dbReference type="Pfam" id="PF05698"/>
    </source>
</evidence>
<evidence type="ECO:0000256" key="4">
    <source>
        <dbReference type="ARBA" id="ARBA00016902"/>
    </source>
</evidence>
<evidence type="ECO:0000256" key="1">
    <source>
        <dbReference type="ARBA" id="ARBA00000971"/>
    </source>
</evidence>
<dbReference type="InterPro" id="IPR008880">
    <property type="entry name" value="Trigger_fac_C"/>
</dbReference>
<dbReference type="EMBL" id="LBSX01000008">
    <property type="protein sequence ID" value="KKQ27541.1"/>
    <property type="molecule type" value="Genomic_DNA"/>
</dbReference>
<evidence type="ECO:0000256" key="3">
    <source>
        <dbReference type="ARBA" id="ARBA00013194"/>
    </source>
</evidence>
<evidence type="ECO:0000256" key="7">
    <source>
        <dbReference type="ARBA" id="ARBA00023235"/>
    </source>
</evidence>
<evidence type="ECO:0000256" key="9">
    <source>
        <dbReference type="HAMAP-Rule" id="MF_00303"/>
    </source>
</evidence>
<keyword evidence="9" id="KW-0131">Cell cycle</keyword>
<dbReference type="SUPFAM" id="SSF102735">
    <property type="entry name" value="Trigger factor ribosome-binding domain"/>
    <property type="match status" value="1"/>
</dbReference>
<comment type="catalytic activity">
    <reaction evidence="1 9">
        <text>[protein]-peptidylproline (omega=180) = [protein]-peptidylproline (omega=0)</text>
        <dbReference type="Rhea" id="RHEA:16237"/>
        <dbReference type="Rhea" id="RHEA-COMP:10747"/>
        <dbReference type="Rhea" id="RHEA-COMP:10748"/>
        <dbReference type="ChEBI" id="CHEBI:83833"/>
        <dbReference type="ChEBI" id="CHEBI:83834"/>
        <dbReference type="EC" id="5.2.1.8"/>
    </reaction>
</comment>
<dbReference type="InterPro" id="IPR046357">
    <property type="entry name" value="PPIase_dom_sf"/>
</dbReference>
<dbReference type="GO" id="GO:0003755">
    <property type="term" value="F:peptidyl-prolyl cis-trans isomerase activity"/>
    <property type="evidence" value="ECO:0007669"/>
    <property type="project" value="UniProtKB-UniRule"/>
</dbReference>
<reference evidence="12 13" key="1">
    <citation type="journal article" date="2015" name="Nature">
        <title>rRNA introns, odd ribosomes, and small enigmatic genomes across a large radiation of phyla.</title>
        <authorList>
            <person name="Brown C.T."/>
            <person name="Hug L.A."/>
            <person name="Thomas B.C."/>
            <person name="Sharon I."/>
            <person name="Castelle C.J."/>
            <person name="Singh A."/>
            <person name="Wilkins M.J."/>
            <person name="Williams K.H."/>
            <person name="Banfield J.F."/>
        </authorList>
    </citation>
    <scope>NUCLEOTIDE SEQUENCE [LARGE SCALE GENOMIC DNA]</scope>
</reference>
<keyword evidence="6 9" id="KW-0143">Chaperone</keyword>
<dbReference type="GO" id="GO:0005737">
    <property type="term" value="C:cytoplasm"/>
    <property type="evidence" value="ECO:0007669"/>
    <property type="project" value="UniProtKB-SubCell"/>
</dbReference>
<dbReference type="Pfam" id="PF05697">
    <property type="entry name" value="Trigger_N"/>
    <property type="match status" value="1"/>
</dbReference>
<dbReference type="InterPro" id="IPR027304">
    <property type="entry name" value="Trigger_fact/SurA_dom_sf"/>
</dbReference>
<dbReference type="AlphaFoldDB" id="A0A0G0JHE2"/>
<feature type="domain" description="Trigger factor ribosome-binding bacterial" evidence="10">
    <location>
        <begin position="5"/>
        <end position="144"/>
    </location>
</feature>
<dbReference type="PANTHER" id="PTHR30560">
    <property type="entry name" value="TRIGGER FACTOR CHAPERONE AND PEPTIDYL-PROLYL CIS/TRANS ISOMERASE"/>
    <property type="match status" value="1"/>
</dbReference>
<evidence type="ECO:0000313" key="12">
    <source>
        <dbReference type="EMBL" id="KKQ27541.1"/>
    </source>
</evidence>
<evidence type="ECO:0000256" key="2">
    <source>
        <dbReference type="ARBA" id="ARBA00005464"/>
    </source>
</evidence>
<accession>A0A0G0JHE2</accession>
<dbReference type="NCBIfam" id="TIGR00115">
    <property type="entry name" value="tig"/>
    <property type="match status" value="1"/>
</dbReference>
<gene>
    <name evidence="9" type="primary">tig</name>
    <name evidence="12" type="ORF">US42_C0008G0052</name>
</gene>
<dbReference type="Gene3D" id="3.10.50.40">
    <property type="match status" value="1"/>
</dbReference>
<dbReference type="GO" id="GO:0015031">
    <property type="term" value="P:protein transport"/>
    <property type="evidence" value="ECO:0007669"/>
    <property type="project" value="UniProtKB-UniRule"/>
</dbReference>
<feature type="domain" description="Trigger factor C-terminal" evidence="11">
    <location>
        <begin position="263"/>
        <end position="422"/>
    </location>
</feature>
<dbReference type="PANTHER" id="PTHR30560:SF3">
    <property type="entry name" value="TRIGGER FACTOR-LIKE PROTEIN TIG, CHLOROPLASTIC"/>
    <property type="match status" value="1"/>
</dbReference>
<dbReference type="PATRIC" id="fig|1619046.3.peg.574"/>